<dbReference type="EnsemblPlants" id="Pp3c18_18780V3.3">
    <property type="protein sequence ID" value="Pp3c18_18780V3.3"/>
    <property type="gene ID" value="Pp3c18_18780"/>
</dbReference>
<dbReference type="PANTHER" id="PTHR32246">
    <property type="entry name" value="INGRESSION PROTEIN FIC1"/>
    <property type="match status" value="1"/>
</dbReference>
<dbReference type="SUPFAM" id="SSF49562">
    <property type="entry name" value="C2 domain (Calcium/lipid-binding domain, CaLB)"/>
    <property type="match status" value="1"/>
</dbReference>
<dbReference type="Gramene" id="Pp3c18_18780V3.4">
    <property type="protein sequence ID" value="Pp3c18_18780V3.4"/>
    <property type="gene ID" value="Pp3c18_18780"/>
</dbReference>
<dbReference type="Pfam" id="PF00168">
    <property type="entry name" value="C2"/>
    <property type="match status" value="1"/>
</dbReference>
<dbReference type="EMBL" id="ABEU02000018">
    <property type="protein sequence ID" value="PNR35400.1"/>
    <property type="molecule type" value="Genomic_DNA"/>
</dbReference>
<dbReference type="OrthoDB" id="1915999at2759"/>
<evidence type="ECO:0000313" key="6">
    <source>
        <dbReference type="Proteomes" id="UP000006727"/>
    </source>
</evidence>
<dbReference type="Gene3D" id="2.60.40.150">
    <property type="entry name" value="C2 domain"/>
    <property type="match status" value="1"/>
</dbReference>
<evidence type="ECO:0000259" key="3">
    <source>
        <dbReference type="PROSITE" id="PS50004"/>
    </source>
</evidence>
<accession>A9RX55</accession>
<dbReference type="Gramene" id="Pp3c18_18780V3.2">
    <property type="protein sequence ID" value="Pp3c18_18780V3.2"/>
    <property type="gene ID" value="Pp3c18_18780"/>
</dbReference>
<dbReference type="AlphaFoldDB" id="A9RX55"/>
<evidence type="ECO:0000313" key="5">
    <source>
        <dbReference type="EnsemblPlants" id="Pp3c18_18780V3.1"/>
    </source>
</evidence>
<dbReference type="RefSeq" id="XP_024403242.1">
    <property type="nucleotide sequence ID" value="XM_024547474.2"/>
</dbReference>
<sequence>MATTEIRVKVMAAEDLKKDGRFRKMNVYTLMWIDPTAKQSTRVHRKGGRFPQWNDELVFYLGEDVPIFPHSTITIQVVRHRRRKENKLLGTTYLSLVEMARIKAMKDDPQEYDVVQLQLTTPSGHVQGYISLSISLMERSSNGANPSAEPVIGYPVGFPADMAYHNSFQSQSEPHEVPQQVSRAVVLHSSNSRSDFPVPTRPAGAAPYFLRRHEESSPFVQAPQPYGPSSDQRPRRHHQEISALALIGGAIGGVLLGDLMF</sequence>
<gene>
    <name evidence="5" type="primary">LOC112295635</name>
    <name evidence="4" type="ORF">PHYPA_023300</name>
</gene>
<dbReference type="GO" id="GO:0006952">
    <property type="term" value="P:defense response"/>
    <property type="evidence" value="ECO:0007669"/>
    <property type="project" value="InterPro"/>
</dbReference>
<dbReference type="HOGENOM" id="CLU_1067097_0_0_1"/>
<dbReference type="EnsemblPlants" id="Pp3c18_18780V3.4">
    <property type="protein sequence ID" value="Pp3c18_18780V3.4"/>
    <property type="gene ID" value="Pp3c18_18780"/>
</dbReference>
<evidence type="ECO:0000256" key="2">
    <source>
        <dbReference type="SAM" id="Phobius"/>
    </source>
</evidence>
<reference evidence="4 6" key="2">
    <citation type="journal article" date="2018" name="Plant J.">
        <title>The Physcomitrella patens chromosome-scale assembly reveals moss genome structure and evolution.</title>
        <authorList>
            <person name="Lang D."/>
            <person name="Ullrich K.K."/>
            <person name="Murat F."/>
            <person name="Fuchs J."/>
            <person name="Jenkins J."/>
            <person name="Haas F.B."/>
            <person name="Piednoel M."/>
            <person name="Gundlach H."/>
            <person name="Van Bel M."/>
            <person name="Meyberg R."/>
            <person name="Vives C."/>
            <person name="Morata J."/>
            <person name="Symeonidi A."/>
            <person name="Hiss M."/>
            <person name="Muchero W."/>
            <person name="Kamisugi Y."/>
            <person name="Saleh O."/>
            <person name="Blanc G."/>
            <person name="Decker E.L."/>
            <person name="van Gessel N."/>
            <person name="Grimwood J."/>
            <person name="Hayes R.D."/>
            <person name="Graham S.W."/>
            <person name="Gunter L.E."/>
            <person name="McDaniel S.F."/>
            <person name="Hoernstein S.N.W."/>
            <person name="Larsson A."/>
            <person name="Li F.W."/>
            <person name="Perroud P.F."/>
            <person name="Phillips J."/>
            <person name="Ranjan P."/>
            <person name="Rokshar D.S."/>
            <person name="Rothfels C.J."/>
            <person name="Schneider L."/>
            <person name="Shu S."/>
            <person name="Stevenson D.W."/>
            <person name="Thummler F."/>
            <person name="Tillich M."/>
            <person name="Villarreal Aguilar J.C."/>
            <person name="Widiez T."/>
            <person name="Wong G.K."/>
            <person name="Wymore A."/>
            <person name="Zhang Y."/>
            <person name="Zimmer A.D."/>
            <person name="Quatrano R.S."/>
            <person name="Mayer K.F.X."/>
            <person name="Goodstein D."/>
            <person name="Casacuberta J.M."/>
            <person name="Vandepoele K."/>
            <person name="Reski R."/>
            <person name="Cuming A.C."/>
            <person name="Tuskan G.A."/>
            <person name="Maumus F."/>
            <person name="Salse J."/>
            <person name="Schmutz J."/>
            <person name="Rensing S.A."/>
        </authorList>
    </citation>
    <scope>NUCLEOTIDE SEQUENCE [LARGE SCALE GENOMIC DNA]</scope>
    <source>
        <strain evidence="5 6">cv. Gransden 2004</strain>
    </source>
</reference>
<dbReference type="InterPro" id="IPR000008">
    <property type="entry name" value="C2_dom"/>
</dbReference>
<feature type="region of interest" description="Disordered" evidence="1">
    <location>
        <begin position="217"/>
        <end position="237"/>
    </location>
</feature>
<proteinExistence type="predicted"/>
<dbReference type="PROSITE" id="PS50004">
    <property type="entry name" value="C2"/>
    <property type="match status" value="1"/>
</dbReference>
<protein>
    <recommendedName>
        <fullName evidence="3">C2 domain-containing protein</fullName>
    </recommendedName>
</protein>
<dbReference type="InterPro" id="IPR035892">
    <property type="entry name" value="C2_domain_sf"/>
</dbReference>
<name>A9RX55_PHYPA</name>
<reference evidence="4 6" key="1">
    <citation type="journal article" date="2008" name="Science">
        <title>The Physcomitrella genome reveals evolutionary insights into the conquest of land by plants.</title>
        <authorList>
            <person name="Rensing S."/>
            <person name="Lang D."/>
            <person name="Zimmer A."/>
            <person name="Terry A."/>
            <person name="Salamov A."/>
            <person name="Shapiro H."/>
            <person name="Nishiyama T."/>
            <person name="Perroud P.-F."/>
            <person name="Lindquist E."/>
            <person name="Kamisugi Y."/>
            <person name="Tanahashi T."/>
            <person name="Sakakibara K."/>
            <person name="Fujita T."/>
            <person name="Oishi K."/>
            <person name="Shin-I T."/>
            <person name="Kuroki Y."/>
            <person name="Toyoda A."/>
            <person name="Suzuki Y."/>
            <person name="Hashimoto A."/>
            <person name="Yamaguchi K."/>
            <person name="Sugano A."/>
            <person name="Kohara Y."/>
            <person name="Fujiyama A."/>
            <person name="Anterola A."/>
            <person name="Aoki S."/>
            <person name="Ashton N."/>
            <person name="Barbazuk W.B."/>
            <person name="Barker E."/>
            <person name="Bennetzen J."/>
            <person name="Bezanilla M."/>
            <person name="Blankenship R."/>
            <person name="Cho S.H."/>
            <person name="Dutcher S."/>
            <person name="Estelle M."/>
            <person name="Fawcett J.A."/>
            <person name="Gundlach H."/>
            <person name="Hanada K."/>
            <person name="Heyl A."/>
            <person name="Hicks K.A."/>
            <person name="Hugh J."/>
            <person name="Lohr M."/>
            <person name="Mayer K."/>
            <person name="Melkozernov A."/>
            <person name="Murata T."/>
            <person name="Nelson D."/>
            <person name="Pils B."/>
            <person name="Prigge M."/>
            <person name="Reiss B."/>
            <person name="Renner T."/>
            <person name="Rombauts S."/>
            <person name="Rushton P."/>
            <person name="Sanderfoot A."/>
            <person name="Schween G."/>
            <person name="Shiu S.-H."/>
            <person name="Stueber K."/>
            <person name="Theodoulou F.L."/>
            <person name="Tu H."/>
            <person name="Van de Peer Y."/>
            <person name="Verrier P.J."/>
            <person name="Waters E."/>
            <person name="Wood A."/>
            <person name="Yang L."/>
            <person name="Cove D."/>
            <person name="Cuming A."/>
            <person name="Hasebe M."/>
            <person name="Lucas S."/>
            <person name="Mishler D.B."/>
            <person name="Reski R."/>
            <person name="Grigoriev I."/>
            <person name="Quatrano R.S."/>
            <person name="Boore J.L."/>
        </authorList>
    </citation>
    <scope>NUCLEOTIDE SEQUENCE [LARGE SCALE GENOMIC DNA]</scope>
    <source>
        <strain evidence="5 6">cv. Gransden 2004</strain>
    </source>
</reference>
<dbReference type="CDD" id="cd04051">
    <property type="entry name" value="C2_SRC2_like"/>
    <property type="match status" value="1"/>
</dbReference>
<dbReference type="Proteomes" id="UP000006727">
    <property type="component" value="Chromosome 18"/>
</dbReference>
<reference evidence="5" key="3">
    <citation type="submission" date="2020-12" db="UniProtKB">
        <authorList>
            <consortium name="EnsemblPlants"/>
        </authorList>
    </citation>
    <scope>IDENTIFICATION</scope>
</reference>
<dbReference type="SMART" id="SM00239">
    <property type="entry name" value="C2"/>
    <property type="match status" value="1"/>
</dbReference>
<feature type="domain" description="C2" evidence="3">
    <location>
        <begin position="1"/>
        <end position="112"/>
    </location>
</feature>
<keyword evidence="2" id="KW-0472">Membrane</keyword>
<dbReference type="PANTHER" id="PTHR32246:SF151">
    <property type="entry name" value="C2 DOMAIN-CONTAINING PROTEIN"/>
    <property type="match status" value="1"/>
</dbReference>
<dbReference type="eggNOG" id="ENOG502QRJ2">
    <property type="taxonomic scope" value="Eukaryota"/>
</dbReference>
<dbReference type="Gramene" id="Pp3c18_18780V3.3">
    <property type="protein sequence ID" value="Pp3c18_18780V3.3"/>
    <property type="gene ID" value="Pp3c18_18780"/>
</dbReference>
<dbReference type="GeneID" id="112295635"/>
<dbReference type="InterPro" id="IPR044750">
    <property type="entry name" value="C2_SRC2/BAP"/>
</dbReference>
<dbReference type="Gramene" id="Pp3c18_18780V3.1">
    <property type="protein sequence ID" value="Pp3c18_18780V3.1"/>
    <property type="gene ID" value="Pp3c18_18780"/>
</dbReference>
<feature type="transmembrane region" description="Helical" evidence="2">
    <location>
        <begin position="241"/>
        <end position="260"/>
    </location>
</feature>
<organism evidence="4">
    <name type="scientific">Physcomitrium patens</name>
    <name type="common">Spreading-leaved earth moss</name>
    <name type="synonym">Physcomitrella patens</name>
    <dbReference type="NCBI Taxonomy" id="3218"/>
    <lineage>
        <taxon>Eukaryota</taxon>
        <taxon>Viridiplantae</taxon>
        <taxon>Streptophyta</taxon>
        <taxon>Embryophyta</taxon>
        <taxon>Bryophyta</taxon>
        <taxon>Bryophytina</taxon>
        <taxon>Bryopsida</taxon>
        <taxon>Funariidae</taxon>
        <taxon>Funariales</taxon>
        <taxon>Funariaceae</taxon>
        <taxon>Physcomitrium</taxon>
    </lineage>
</organism>
<keyword evidence="2" id="KW-0812">Transmembrane</keyword>
<evidence type="ECO:0000256" key="1">
    <source>
        <dbReference type="SAM" id="MobiDB-lite"/>
    </source>
</evidence>
<dbReference type="EnsemblPlants" id="Pp3c18_18780V3.2">
    <property type="protein sequence ID" value="Pp3c18_18780V3.2"/>
    <property type="gene ID" value="Pp3c18_18780"/>
</dbReference>
<dbReference type="PaxDb" id="3218-PP1S33_351V6.1"/>
<keyword evidence="2" id="KW-1133">Transmembrane helix</keyword>
<dbReference type="EnsemblPlants" id="Pp3c18_18780V3.1">
    <property type="protein sequence ID" value="Pp3c18_18780V3.1"/>
    <property type="gene ID" value="Pp3c18_18780"/>
</dbReference>
<evidence type="ECO:0000313" key="4">
    <source>
        <dbReference type="EMBL" id="PNR35400.1"/>
    </source>
</evidence>
<keyword evidence="6" id="KW-1185">Reference proteome</keyword>